<dbReference type="InterPro" id="IPR019481">
    <property type="entry name" value="TFIIIC_triple_barrel"/>
</dbReference>
<reference evidence="2 3" key="1">
    <citation type="journal article" date="2022" name="bioRxiv">
        <title>Genomics of Preaxostyla Flagellates Illuminates Evolutionary Transitions and the Path Towards Mitochondrial Loss.</title>
        <authorList>
            <person name="Novak L.V.F."/>
            <person name="Treitli S.C."/>
            <person name="Pyrih J."/>
            <person name="Halakuc P."/>
            <person name="Pipaliya S.V."/>
            <person name="Vacek V."/>
            <person name="Brzon O."/>
            <person name="Soukal P."/>
            <person name="Eme L."/>
            <person name="Dacks J.B."/>
            <person name="Karnkowska A."/>
            <person name="Elias M."/>
            <person name="Hampl V."/>
        </authorList>
    </citation>
    <scope>NUCLEOTIDE SEQUENCE [LARGE SCALE GENOMIC DNA]</scope>
    <source>
        <strain evidence="2">NAU3</strain>
        <tissue evidence="2">Gut</tissue>
    </source>
</reference>
<feature type="domain" description="Transcription factor TFIIIC triple barrel" evidence="1">
    <location>
        <begin position="13"/>
        <end position="107"/>
    </location>
</feature>
<gene>
    <name evidence="2" type="ORF">BLNAU_6538</name>
</gene>
<dbReference type="Gene3D" id="2.60.40.4370">
    <property type="match status" value="1"/>
</dbReference>
<sequence>MQVDPSEEGDEITYYCVAELNTADVEGVDDLIGDSTSFQLMGFDETIPILRIGGKGFIGNHDQTIGTHLIFSVEHQASQEEERPSSVSEIQYFGKATETVVFQPVALSAPPSSNDEQKPVH</sequence>
<evidence type="ECO:0000313" key="3">
    <source>
        <dbReference type="Proteomes" id="UP001281761"/>
    </source>
</evidence>
<evidence type="ECO:0000259" key="1">
    <source>
        <dbReference type="Pfam" id="PF10419"/>
    </source>
</evidence>
<dbReference type="Proteomes" id="UP001281761">
    <property type="component" value="Unassembled WGS sequence"/>
</dbReference>
<dbReference type="EMBL" id="JARBJD010000037">
    <property type="protein sequence ID" value="KAK2958504.1"/>
    <property type="molecule type" value="Genomic_DNA"/>
</dbReference>
<dbReference type="Pfam" id="PF10419">
    <property type="entry name" value="TFIIIC_sub6"/>
    <property type="match status" value="1"/>
</dbReference>
<keyword evidence="3" id="KW-1185">Reference proteome</keyword>
<comment type="caution">
    <text evidence="2">The sequence shown here is derived from an EMBL/GenBank/DDBJ whole genome shotgun (WGS) entry which is preliminary data.</text>
</comment>
<organism evidence="2 3">
    <name type="scientific">Blattamonas nauphoetae</name>
    <dbReference type="NCBI Taxonomy" id="2049346"/>
    <lineage>
        <taxon>Eukaryota</taxon>
        <taxon>Metamonada</taxon>
        <taxon>Preaxostyla</taxon>
        <taxon>Oxymonadida</taxon>
        <taxon>Blattamonas</taxon>
    </lineage>
</organism>
<proteinExistence type="predicted"/>
<protein>
    <recommendedName>
        <fullName evidence="1">Transcription factor TFIIIC triple barrel domain-containing protein</fullName>
    </recommendedName>
</protein>
<accession>A0ABQ9Y464</accession>
<evidence type="ECO:0000313" key="2">
    <source>
        <dbReference type="EMBL" id="KAK2958504.1"/>
    </source>
</evidence>
<name>A0ABQ9Y464_9EUKA</name>